<evidence type="ECO:0000256" key="1">
    <source>
        <dbReference type="SAM" id="MobiDB-lite"/>
    </source>
</evidence>
<comment type="caution">
    <text evidence="2">The sequence shown here is derived from an EMBL/GenBank/DDBJ whole genome shotgun (WGS) entry which is preliminary data.</text>
</comment>
<sequence>MHYLRDCRLCCSNAWCDRIGSLSCAGHILGNELEHQNISSNACKRSRWIVACCKRGVVVTNHAQRSSQLESPAGPRVPSSREHVECVCEE</sequence>
<proteinExistence type="predicted"/>
<keyword evidence="3" id="KW-1185">Reference proteome</keyword>
<organism evidence="2 3">
    <name type="scientific">Nephila pilipes</name>
    <name type="common">Giant wood spider</name>
    <name type="synonym">Nephila maculata</name>
    <dbReference type="NCBI Taxonomy" id="299642"/>
    <lineage>
        <taxon>Eukaryota</taxon>
        <taxon>Metazoa</taxon>
        <taxon>Ecdysozoa</taxon>
        <taxon>Arthropoda</taxon>
        <taxon>Chelicerata</taxon>
        <taxon>Arachnida</taxon>
        <taxon>Araneae</taxon>
        <taxon>Araneomorphae</taxon>
        <taxon>Entelegynae</taxon>
        <taxon>Araneoidea</taxon>
        <taxon>Nephilidae</taxon>
        <taxon>Nephila</taxon>
    </lineage>
</organism>
<reference evidence="2" key="1">
    <citation type="submission" date="2020-08" db="EMBL/GenBank/DDBJ databases">
        <title>Multicomponent nature underlies the extraordinary mechanical properties of spider dragline silk.</title>
        <authorList>
            <person name="Kono N."/>
            <person name="Nakamura H."/>
            <person name="Mori M."/>
            <person name="Yoshida Y."/>
            <person name="Ohtoshi R."/>
            <person name="Malay A.D."/>
            <person name="Moran D.A.P."/>
            <person name="Tomita M."/>
            <person name="Numata K."/>
            <person name="Arakawa K."/>
        </authorList>
    </citation>
    <scope>NUCLEOTIDE SEQUENCE</scope>
</reference>
<dbReference type="AlphaFoldDB" id="A0A8X6TQT9"/>
<evidence type="ECO:0000313" key="2">
    <source>
        <dbReference type="EMBL" id="GFT37524.1"/>
    </source>
</evidence>
<feature type="compositionally biased region" description="Basic and acidic residues" evidence="1">
    <location>
        <begin position="79"/>
        <end position="90"/>
    </location>
</feature>
<protein>
    <submittedName>
        <fullName evidence="2">Uncharacterized protein</fullName>
    </submittedName>
</protein>
<name>A0A8X6TQT9_NEPPI</name>
<dbReference type="EMBL" id="BMAW01014115">
    <property type="protein sequence ID" value="GFT37524.1"/>
    <property type="molecule type" value="Genomic_DNA"/>
</dbReference>
<evidence type="ECO:0000313" key="3">
    <source>
        <dbReference type="Proteomes" id="UP000887013"/>
    </source>
</evidence>
<accession>A0A8X6TQT9</accession>
<dbReference type="Proteomes" id="UP000887013">
    <property type="component" value="Unassembled WGS sequence"/>
</dbReference>
<feature type="region of interest" description="Disordered" evidence="1">
    <location>
        <begin position="64"/>
        <end position="90"/>
    </location>
</feature>
<gene>
    <name evidence="2" type="ORF">NPIL_514011</name>
</gene>